<evidence type="ECO:0000256" key="1">
    <source>
        <dbReference type="SAM" id="SignalP"/>
    </source>
</evidence>
<feature type="signal peptide" evidence="1">
    <location>
        <begin position="1"/>
        <end position="18"/>
    </location>
</feature>
<sequence>MVLLLSLVMVVSVGDLSSLIRREKFTMTFNCTINDRRRTMGQVGCTLASFQFHRTSVADVDTVHLTFRAYFLLVFFNFAPVHRRFTTVGTQSHRTLVFENLANCSKTRFAMVVQKWRHDK</sequence>
<proteinExistence type="predicted"/>
<feature type="chain" id="PRO_5006870048" description="Secreted protein" evidence="1">
    <location>
        <begin position="19"/>
        <end position="120"/>
    </location>
</feature>
<gene>
    <name evidence="2" type="ORF">T05_11226</name>
</gene>
<protein>
    <recommendedName>
        <fullName evidence="4">Secreted protein</fullName>
    </recommendedName>
</protein>
<keyword evidence="3" id="KW-1185">Reference proteome</keyword>
<name>A0A0V0UDE7_9BILA</name>
<dbReference type="OrthoDB" id="5916428at2759"/>
<organism evidence="2 3">
    <name type="scientific">Trichinella murrelli</name>
    <dbReference type="NCBI Taxonomy" id="144512"/>
    <lineage>
        <taxon>Eukaryota</taxon>
        <taxon>Metazoa</taxon>
        <taxon>Ecdysozoa</taxon>
        <taxon>Nematoda</taxon>
        <taxon>Enoplea</taxon>
        <taxon>Dorylaimia</taxon>
        <taxon>Trichinellida</taxon>
        <taxon>Trichinellidae</taxon>
        <taxon>Trichinella</taxon>
    </lineage>
</organism>
<evidence type="ECO:0000313" key="3">
    <source>
        <dbReference type="Proteomes" id="UP000055048"/>
    </source>
</evidence>
<comment type="caution">
    <text evidence="2">The sequence shown here is derived from an EMBL/GenBank/DDBJ whole genome shotgun (WGS) entry which is preliminary data.</text>
</comment>
<evidence type="ECO:0000313" key="2">
    <source>
        <dbReference type="EMBL" id="KRX49137.1"/>
    </source>
</evidence>
<accession>A0A0V0UDE7</accession>
<reference evidence="2 3" key="1">
    <citation type="submission" date="2015-01" db="EMBL/GenBank/DDBJ databases">
        <title>Evolution of Trichinella species and genotypes.</title>
        <authorList>
            <person name="Korhonen P.K."/>
            <person name="Edoardo P."/>
            <person name="Giuseppe L.R."/>
            <person name="Gasser R.B."/>
        </authorList>
    </citation>
    <scope>NUCLEOTIDE SEQUENCE [LARGE SCALE GENOMIC DNA]</scope>
    <source>
        <strain evidence="2">ISS417</strain>
    </source>
</reference>
<evidence type="ECO:0008006" key="4">
    <source>
        <dbReference type="Google" id="ProtNLM"/>
    </source>
</evidence>
<dbReference type="EMBL" id="JYDJ01000020">
    <property type="protein sequence ID" value="KRX49137.1"/>
    <property type="molecule type" value="Genomic_DNA"/>
</dbReference>
<dbReference type="Proteomes" id="UP000055048">
    <property type="component" value="Unassembled WGS sequence"/>
</dbReference>
<keyword evidence="1" id="KW-0732">Signal</keyword>
<dbReference type="AlphaFoldDB" id="A0A0V0UDE7"/>